<dbReference type="GO" id="GO:0010181">
    <property type="term" value="F:FMN binding"/>
    <property type="evidence" value="ECO:0007669"/>
    <property type="project" value="InterPro"/>
</dbReference>
<evidence type="ECO:0000313" key="3">
    <source>
        <dbReference type="Proteomes" id="UP000198790"/>
    </source>
</evidence>
<organism evidence="2 3">
    <name type="scientific">Algoriphagus aquimarinus</name>
    <dbReference type="NCBI Taxonomy" id="237018"/>
    <lineage>
        <taxon>Bacteria</taxon>
        <taxon>Pseudomonadati</taxon>
        <taxon>Bacteroidota</taxon>
        <taxon>Cytophagia</taxon>
        <taxon>Cytophagales</taxon>
        <taxon>Cyclobacteriaceae</taxon>
        <taxon>Algoriphagus</taxon>
    </lineage>
</organism>
<dbReference type="PANTHER" id="PTHR39201:SF1">
    <property type="entry name" value="FLAVODOXIN-LIKE DOMAIN-CONTAINING PROTEIN"/>
    <property type="match status" value="1"/>
</dbReference>
<dbReference type="AlphaFoldDB" id="A0A1I0XJB9"/>
<dbReference type="PANTHER" id="PTHR39201">
    <property type="entry name" value="EXPORTED PROTEIN-RELATED"/>
    <property type="match status" value="1"/>
</dbReference>
<feature type="domain" description="Flavodoxin-like" evidence="1">
    <location>
        <begin position="24"/>
        <end position="189"/>
    </location>
</feature>
<evidence type="ECO:0000313" key="2">
    <source>
        <dbReference type="EMBL" id="SFB01092.1"/>
    </source>
</evidence>
<dbReference type="EMBL" id="FOKK01000003">
    <property type="protein sequence ID" value="SFB01092.1"/>
    <property type="molecule type" value="Genomic_DNA"/>
</dbReference>
<dbReference type="PROSITE" id="PS50902">
    <property type="entry name" value="FLAVODOXIN_LIKE"/>
    <property type="match status" value="1"/>
</dbReference>
<gene>
    <name evidence="2" type="ORF">SAMN04489723_103224</name>
</gene>
<dbReference type="SUPFAM" id="SSF52218">
    <property type="entry name" value="Flavoproteins"/>
    <property type="match status" value="1"/>
</dbReference>
<protein>
    <submittedName>
        <fullName evidence="2">Flavodoxin</fullName>
    </submittedName>
</protein>
<reference evidence="2 3" key="1">
    <citation type="submission" date="2016-10" db="EMBL/GenBank/DDBJ databases">
        <authorList>
            <person name="de Groot N.N."/>
        </authorList>
    </citation>
    <scope>NUCLEOTIDE SEQUENCE [LARGE SCALE GENOMIC DNA]</scope>
    <source>
        <strain evidence="2 3">DSM 23399</strain>
    </source>
</reference>
<evidence type="ECO:0000259" key="1">
    <source>
        <dbReference type="PROSITE" id="PS50902"/>
    </source>
</evidence>
<keyword evidence="3" id="KW-1185">Reference proteome</keyword>
<proteinExistence type="predicted"/>
<dbReference type="Proteomes" id="UP000198790">
    <property type="component" value="Unassembled WGS sequence"/>
</dbReference>
<sequence>MSSLSCSSQTQPEVQLSEVASEKILIVYLTRTKNTKAVAEIIHGKVGGKLVSLELETPYPEDYAAIVAQVAQENETGTLPPLMTKIDLTQYEVVFVGFPTWGMQLPPPMKTFLSENDLSGKFVIPFNTNAGYGIGSSFDKVKELCPDSKILKGYSTKGGIERDGILFVMEGTKEVEVKKEVNDWLSSLGF</sequence>
<accession>A0A1I0XJB9</accession>
<dbReference type="Gene3D" id="3.40.50.360">
    <property type="match status" value="1"/>
</dbReference>
<dbReference type="InterPro" id="IPR008254">
    <property type="entry name" value="Flavodoxin/NO_synth"/>
</dbReference>
<dbReference type="Pfam" id="PF12682">
    <property type="entry name" value="Flavodoxin_4"/>
    <property type="match status" value="1"/>
</dbReference>
<name>A0A1I0XJB9_9BACT</name>
<dbReference type="STRING" id="237018.SAMN04489723_103224"/>
<dbReference type="InterPro" id="IPR029039">
    <property type="entry name" value="Flavoprotein-like_sf"/>
</dbReference>